<feature type="domain" description="Tf2-1-like SH3-like" evidence="2">
    <location>
        <begin position="139"/>
        <end position="202"/>
    </location>
</feature>
<dbReference type="PANTHER" id="PTHR46148">
    <property type="entry name" value="CHROMO DOMAIN-CONTAINING PROTEIN"/>
    <property type="match status" value="1"/>
</dbReference>
<dbReference type="Pfam" id="PF03732">
    <property type="entry name" value="Retrotrans_gag"/>
    <property type="match status" value="1"/>
</dbReference>
<accession>A0AAF0U991</accession>
<dbReference type="PANTHER" id="PTHR46148:SF56">
    <property type="entry name" value="RETROTRANSPOSON PROTEIN"/>
    <property type="match status" value="1"/>
</dbReference>
<keyword evidence="4" id="KW-1185">Reference proteome</keyword>
<dbReference type="Pfam" id="PF24626">
    <property type="entry name" value="SH3_Tf2-1"/>
    <property type="match status" value="1"/>
</dbReference>
<dbReference type="InterPro" id="IPR005162">
    <property type="entry name" value="Retrotrans_gag_dom"/>
</dbReference>
<evidence type="ECO:0008006" key="5">
    <source>
        <dbReference type="Google" id="ProtNLM"/>
    </source>
</evidence>
<dbReference type="EMBL" id="CP133619">
    <property type="protein sequence ID" value="WMV41725.1"/>
    <property type="molecule type" value="Genomic_DNA"/>
</dbReference>
<protein>
    <recommendedName>
        <fullName evidence="5">Retrotransposon gag domain-containing protein</fullName>
    </recommendedName>
</protein>
<proteinExistence type="predicted"/>
<dbReference type="AlphaFoldDB" id="A0AAF0U991"/>
<evidence type="ECO:0000259" key="2">
    <source>
        <dbReference type="Pfam" id="PF24626"/>
    </source>
</evidence>
<evidence type="ECO:0000313" key="4">
    <source>
        <dbReference type="Proteomes" id="UP001234989"/>
    </source>
</evidence>
<dbReference type="Proteomes" id="UP001234989">
    <property type="component" value="Chromosome 8"/>
</dbReference>
<evidence type="ECO:0000313" key="3">
    <source>
        <dbReference type="EMBL" id="WMV41725.1"/>
    </source>
</evidence>
<feature type="domain" description="Retrotransposon gag" evidence="1">
    <location>
        <begin position="11"/>
        <end position="103"/>
    </location>
</feature>
<dbReference type="InterPro" id="IPR056924">
    <property type="entry name" value="SH3_Tf2-1"/>
</dbReference>
<sequence>MQVTRNDRVELASYQLKDVAHIWYTQWKENMGTYAAPITWDCFSETFLDRFFPRELREVKAQEFMNLRQGSMTIQEYGLNFTQLSRYAHHMVADSRAQMNKFLYRVSYLVKTECRNSMLLENMSISRLITHAQQFQVDDWVFLKVSPMKGVMRFGKKWKLSPRYVGPYKILKRIGKVAYELELSVELAAMHPVFHISLLKKYMGDPASIVPLESVVVKDSLSYEDVPIEILNRQVRRLRNKEVALVKVLWRSQSVEGATWEAEAAMKSKYPHLFPSDSTPT</sequence>
<reference evidence="3" key="1">
    <citation type="submission" date="2023-08" db="EMBL/GenBank/DDBJ databases">
        <title>A de novo genome assembly of Solanum verrucosum Schlechtendal, a Mexican diploid species geographically isolated from the other diploid A-genome species in potato relatives.</title>
        <authorList>
            <person name="Hosaka K."/>
        </authorList>
    </citation>
    <scope>NUCLEOTIDE SEQUENCE</scope>
    <source>
        <tissue evidence="3">Young leaves</tissue>
    </source>
</reference>
<name>A0AAF0U991_SOLVR</name>
<evidence type="ECO:0000259" key="1">
    <source>
        <dbReference type="Pfam" id="PF03732"/>
    </source>
</evidence>
<organism evidence="3 4">
    <name type="scientific">Solanum verrucosum</name>
    <dbReference type="NCBI Taxonomy" id="315347"/>
    <lineage>
        <taxon>Eukaryota</taxon>
        <taxon>Viridiplantae</taxon>
        <taxon>Streptophyta</taxon>
        <taxon>Embryophyta</taxon>
        <taxon>Tracheophyta</taxon>
        <taxon>Spermatophyta</taxon>
        <taxon>Magnoliopsida</taxon>
        <taxon>eudicotyledons</taxon>
        <taxon>Gunneridae</taxon>
        <taxon>Pentapetalae</taxon>
        <taxon>asterids</taxon>
        <taxon>lamiids</taxon>
        <taxon>Solanales</taxon>
        <taxon>Solanaceae</taxon>
        <taxon>Solanoideae</taxon>
        <taxon>Solaneae</taxon>
        <taxon>Solanum</taxon>
    </lineage>
</organism>
<gene>
    <name evidence="3" type="ORF">MTR67_035110</name>
</gene>